<feature type="region of interest" description="Disordered" evidence="1">
    <location>
        <begin position="646"/>
        <end position="668"/>
    </location>
</feature>
<proteinExistence type="predicted"/>
<dbReference type="VEuPathDB" id="TriTrypDB:LdBPK_272190.1"/>
<accession>A0A504XAA8</accession>
<evidence type="ECO:0000313" key="2">
    <source>
        <dbReference type="EMBL" id="TPP45962.1"/>
    </source>
</evidence>
<feature type="compositionally biased region" description="Low complexity" evidence="1">
    <location>
        <begin position="406"/>
        <end position="427"/>
    </location>
</feature>
<protein>
    <submittedName>
        <fullName evidence="2">Uncharacterized protein</fullName>
    </submittedName>
</protein>
<evidence type="ECO:0000313" key="3">
    <source>
        <dbReference type="Proteomes" id="UP000318821"/>
    </source>
</evidence>
<dbReference type="VEuPathDB" id="TriTrypDB:LDHU3_27.3330"/>
<dbReference type="VEuPathDB" id="TriTrypDB:LdCL_270029300"/>
<comment type="caution">
    <text evidence="2">The sequence shown here is derived from an EMBL/GenBank/DDBJ whole genome shotgun (WGS) entry which is preliminary data.</text>
</comment>
<feature type="compositionally biased region" description="Polar residues" evidence="1">
    <location>
        <begin position="463"/>
        <end position="475"/>
    </location>
</feature>
<feature type="compositionally biased region" description="Low complexity" evidence="1">
    <location>
        <begin position="485"/>
        <end position="495"/>
    </location>
</feature>
<dbReference type="Proteomes" id="UP000318821">
    <property type="component" value="Unassembled WGS sequence"/>
</dbReference>
<dbReference type="AlphaFoldDB" id="A0A504XAA8"/>
<reference evidence="3" key="1">
    <citation type="submission" date="2019-02" db="EMBL/GenBank/DDBJ databases">
        <title>FDA dAtabase for Regulatory Grade micrObial Sequences (FDA-ARGOS): Supporting development and validation of Infectious Disease Dx tests.</title>
        <authorList>
            <person name="Duncan R."/>
            <person name="Fisher C."/>
            <person name="Tallon L."/>
            <person name="Sadzewicz L."/>
            <person name="Sengamalay N."/>
            <person name="Ott S."/>
            <person name="Godinez A."/>
            <person name="Nagaraj S."/>
            <person name="Vavikolanu K."/>
            <person name="Vyas G."/>
            <person name="Nadendla S."/>
            <person name="Aluvathingal J."/>
            <person name="Sichtig H."/>
        </authorList>
    </citation>
    <scope>NUCLEOTIDE SEQUENCE [LARGE SCALE GENOMIC DNA]</scope>
    <source>
        <strain evidence="3">FDAARGOS_360</strain>
    </source>
</reference>
<evidence type="ECO:0000256" key="1">
    <source>
        <dbReference type="SAM" id="MobiDB-lite"/>
    </source>
</evidence>
<feature type="region of interest" description="Disordered" evidence="1">
    <location>
        <begin position="37"/>
        <end position="60"/>
    </location>
</feature>
<feature type="region of interest" description="Disordered" evidence="1">
    <location>
        <begin position="170"/>
        <end position="238"/>
    </location>
</feature>
<feature type="region of interest" description="Disordered" evidence="1">
    <location>
        <begin position="373"/>
        <end position="495"/>
    </location>
</feature>
<name>A0A504XAA8_LEIDO</name>
<dbReference type="EMBL" id="RHLD01000016">
    <property type="protein sequence ID" value="TPP45962.1"/>
    <property type="molecule type" value="Genomic_DNA"/>
</dbReference>
<gene>
    <name evidence="2" type="ORF">CGC20_32230</name>
</gene>
<organism evidence="2 3">
    <name type="scientific">Leishmania donovani</name>
    <dbReference type="NCBI Taxonomy" id="5661"/>
    <lineage>
        <taxon>Eukaryota</taxon>
        <taxon>Discoba</taxon>
        <taxon>Euglenozoa</taxon>
        <taxon>Kinetoplastea</taxon>
        <taxon>Metakinetoplastina</taxon>
        <taxon>Trypanosomatida</taxon>
        <taxon>Trypanosomatidae</taxon>
        <taxon>Leishmaniinae</taxon>
        <taxon>Leishmania</taxon>
    </lineage>
</organism>
<feature type="compositionally biased region" description="Polar residues" evidence="1">
    <location>
        <begin position="373"/>
        <end position="382"/>
    </location>
</feature>
<sequence length="698" mass="73485">MFAACDPNRVPVAPSVKIPTLSSPNGGDAAVKVTDYSPSTSMKRRHAATRPPGTFAAAEGASPLPATELCVHECSTETAALVESPPWHEWGESSGCGDDGKLHNELFQLEETAPKRGGALQTTPADALSKSSSVIGSGALQTNLPIGELLLQKEEFLERLVQRVRASCAGVPPEHSASTCNAEQDAEPGAVRHRETSPPPRRLSLPGVELADGTGVRSSDAGHRSLGRSRSRSLSLMSASSTVKGSTLATAAEPVQAQADALAGRRVRAAASATHQRSRATSPDPRPPSTDLYATGGALRSSLQYGRCSGVSRGRRSLSAERPDHSDTCAPLDTEMQETEEVVNSFWGRAAAASTGTPGAAACRSLSGIRSESVHNQLSHPQWNPHPVQAARPAWNQRQPQRKQRPVVSVPGSKPPSSARRCASRSPETSTSAQGLRGARSEERDSTGASHRRAGRALRRTDSLSLQLKQKQTTAPRRAAGQSPGGTAASPLSPPSARALFQIHDAHSIAKTTSPLGKEQETALQSQCDAALARATQAERQCNILSHALEQLLVDHAAEKAAWEVRHAALEQRLVSITEWISGIDAEANLDAAPQEASITRTPETATSDTTTPQMFTKRNEVGDAALLAATKNTAWEEDVDIVDLTNNSSPLPGAPGATPTPARHDSANADCGNASTCQVHLPPSPPLILHMHAAATQ</sequence>
<feature type="region of interest" description="Disordered" evidence="1">
    <location>
        <begin position="259"/>
        <end position="297"/>
    </location>
</feature>